<feature type="transmembrane region" description="Helical" evidence="1">
    <location>
        <begin position="103"/>
        <end position="125"/>
    </location>
</feature>
<feature type="transmembrane region" description="Helical" evidence="1">
    <location>
        <begin position="25"/>
        <end position="45"/>
    </location>
</feature>
<keyword evidence="1" id="KW-0472">Membrane</keyword>
<keyword evidence="3" id="KW-1185">Reference proteome</keyword>
<reference evidence="2 3" key="1">
    <citation type="submission" date="2019-07" db="EMBL/GenBank/DDBJ databases">
        <title>Whole genome shotgun sequence of Cerasibacillus quisquiliarum NBRC 102429.</title>
        <authorList>
            <person name="Hosoyama A."/>
            <person name="Uohara A."/>
            <person name="Ohji S."/>
            <person name="Ichikawa N."/>
        </authorList>
    </citation>
    <scope>NUCLEOTIDE SEQUENCE [LARGE SCALE GENOMIC DNA]</scope>
    <source>
        <strain evidence="2 3">NBRC 102429</strain>
    </source>
</reference>
<dbReference type="OrthoDB" id="2447941at2"/>
<feature type="transmembrane region" description="Helical" evidence="1">
    <location>
        <begin position="168"/>
        <end position="185"/>
    </location>
</feature>
<protein>
    <submittedName>
        <fullName evidence="2">ABC transporter permease</fullName>
    </submittedName>
</protein>
<dbReference type="RefSeq" id="WP_146936244.1">
    <property type="nucleotide sequence ID" value="NZ_BJXW01000009.1"/>
</dbReference>
<evidence type="ECO:0000256" key="1">
    <source>
        <dbReference type="SAM" id="Phobius"/>
    </source>
</evidence>
<dbReference type="AlphaFoldDB" id="A0A511V057"/>
<feature type="transmembrane region" description="Helical" evidence="1">
    <location>
        <begin position="351"/>
        <end position="372"/>
    </location>
</feature>
<feature type="transmembrane region" description="Helical" evidence="1">
    <location>
        <begin position="311"/>
        <end position="330"/>
    </location>
</feature>
<evidence type="ECO:0000313" key="2">
    <source>
        <dbReference type="EMBL" id="GEN30722.1"/>
    </source>
</evidence>
<feature type="transmembrane region" description="Helical" evidence="1">
    <location>
        <begin position="57"/>
        <end position="76"/>
    </location>
</feature>
<organism evidence="2 3">
    <name type="scientific">Cerasibacillus quisquiliarum</name>
    <dbReference type="NCBI Taxonomy" id="227865"/>
    <lineage>
        <taxon>Bacteria</taxon>
        <taxon>Bacillati</taxon>
        <taxon>Bacillota</taxon>
        <taxon>Bacilli</taxon>
        <taxon>Bacillales</taxon>
        <taxon>Bacillaceae</taxon>
        <taxon>Cerasibacillus</taxon>
    </lineage>
</organism>
<feature type="transmembrane region" description="Helical" evidence="1">
    <location>
        <begin position="137"/>
        <end position="156"/>
    </location>
</feature>
<dbReference type="Proteomes" id="UP000321491">
    <property type="component" value="Unassembled WGS sequence"/>
</dbReference>
<feature type="transmembrane region" description="Helical" evidence="1">
    <location>
        <begin position="191"/>
        <end position="210"/>
    </location>
</feature>
<feature type="transmembrane region" description="Helical" evidence="1">
    <location>
        <begin position="378"/>
        <end position="399"/>
    </location>
</feature>
<dbReference type="PIRSF" id="PIRSF037259">
    <property type="entry name" value="EcsB_ABC"/>
    <property type="match status" value="1"/>
</dbReference>
<comment type="caution">
    <text evidence="2">The sequence shown here is derived from an EMBL/GenBank/DDBJ whole genome shotgun (WGS) entry which is preliminary data.</text>
</comment>
<dbReference type="EMBL" id="BJXW01000009">
    <property type="protein sequence ID" value="GEN30722.1"/>
    <property type="molecule type" value="Genomic_DNA"/>
</dbReference>
<dbReference type="GO" id="GO:0016020">
    <property type="term" value="C:membrane"/>
    <property type="evidence" value="ECO:0007669"/>
    <property type="project" value="InterPro"/>
</dbReference>
<keyword evidence="1" id="KW-0812">Transmembrane</keyword>
<dbReference type="Pfam" id="PF05975">
    <property type="entry name" value="EcsB"/>
    <property type="match status" value="1"/>
</dbReference>
<accession>A0A511V057</accession>
<evidence type="ECO:0000313" key="3">
    <source>
        <dbReference type="Proteomes" id="UP000321491"/>
    </source>
</evidence>
<gene>
    <name evidence="2" type="primary">ecsB</name>
    <name evidence="2" type="ORF">CQU01_09600</name>
</gene>
<dbReference type="InterPro" id="IPR010288">
    <property type="entry name" value="EcsB_ABC"/>
</dbReference>
<name>A0A511V057_9BACI</name>
<proteinExistence type="predicted"/>
<sequence length="405" mass="48253">MFDADRLFKERLSHYMKETGRYLRYIFNGHIAVALFFFIAAFAYFYQQWLLTIPESFPSTIIMATVFGILVSLGSVRTLLQEADLVFLVPAEKKMRRYFKKTVLLSYFIGWYPIFLVAALFGPLYFASFPERSGRTYLLLIVVLLIFKGWNLLATWWMNNIQDKTIRVIDLFTRLLVSTAVFYFLIDGTMILATICTGLFIGVFLYDLFISRKQPNINWYLLIEKDQNRMQAFYRMANLFTDVPHLRNPVKKRNWLVSLWAHRVPYKQRLTYDYLFRLTFIRSGDYLSMYIRLIIVGSLFIYFVPIVWVKVLFAILFLYMSLFQMMTIYRHHRVNIWLDIYPISEENRKQALLRLIIKLGLLQTVIFTIVTLFLQNYFLTGIMFIVGVIFSYGFVYFYMKEKLVS</sequence>
<keyword evidence="1" id="KW-1133">Transmembrane helix</keyword>